<dbReference type="EMBL" id="BMLY01000006">
    <property type="protein sequence ID" value="GGP27618.1"/>
    <property type="molecule type" value="Genomic_DNA"/>
</dbReference>
<reference evidence="3" key="1">
    <citation type="journal article" date="2019" name="Int. J. Syst. Evol. Microbiol.">
        <title>The Global Catalogue of Microorganisms (GCM) 10K type strain sequencing project: providing services to taxonomists for standard genome sequencing and annotation.</title>
        <authorList>
            <consortium name="The Broad Institute Genomics Platform"/>
            <consortium name="The Broad Institute Genome Sequencing Center for Infectious Disease"/>
            <person name="Wu L."/>
            <person name="Ma J."/>
        </authorList>
    </citation>
    <scope>NUCLEOTIDE SEQUENCE [LARGE SCALE GENOMIC DNA]</scope>
    <source>
        <strain evidence="3">CGMCC 1.8860</strain>
    </source>
</reference>
<protein>
    <submittedName>
        <fullName evidence="2">Uncharacterized protein</fullName>
    </submittedName>
</protein>
<dbReference type="Proteomes" id="UP000621859">
    <property type="component" value="Unassembled WGS sequence"/>
</dbReference>
<accession>A0ABQ2PQQ1</accession>
<feature type="region of interest" description="Disordered" evidence="1">
    <location>
        <begin position="19"/>
        <end position="54"/>
    </location>
</feature>
<name>A0ABQ2PQQ1_9NEIS</name>
<gene>
    <name evidence="2" type="ORF">GCM10010971_34370</name>
</gene>
<comment type="caution">
    <text evidence="2">The sequence shown here is derived from an EMBL/GenBank/DDBJ whole genome shotgun (WGS) entry which is preliminary data.</text>
</comment>
<organism evidence="2 3">
    <name type="scientific">Silvimonas amylolytica</name>
    <dbReference type="NCBI Taxonomy" id="449663"/>
    <lineage>
        <taxon>Bacteria</taxon>
        <taxon>Pseudomonadati</taxon>
        <taxon>Pseudomonadota</taxon>
        <taxon>Betaproteobacteria</taxon>
        <taxon>Neisseriales</taxon>
        <taxon>Chitinibacteraceae</taxon>
        <taxon>Silvimonas</taxon>
    </lineage>
</organism>
<keyword evidence="3" id="KW-1185">Reference proteome</keyword>
<sequence>MVDFAVVTGAGDAIWVVISDPPSGRKKPEQLPQSHRSRPAPTMFDTNVNNGTLNNLDTRVKHKFNDL</sequence>
<evidence type="ECO:0000313" key="3">
    <source>
        <dbReference type="Proteomes" id="UP000621859"/>
    </source>
</evidence>
<feature type="compositionally biased region" description="Polar residues" evidence="1">
    <location>
        <begin position="44"/>
        <end position="54"/>
    </location>
</feature>
<proteinExistence type="predicted"/>
<evidence type="ECO:0000313" key="2">
    <source>
        <dbReference type="EMBL" id="GGP27618.1"/>
    </source>
</evidence>
<evidence type="ECO:0000256" key="1">
    <source>
        <dbReference type="SAM" id="MobiDB-lite"/>
    </source>
</evidence>